<reference evidence="16" key="1">
    <citation type="submission" date="2020-04" db="EMBL/GenBank/DDBJ databases">
        <authorList>
            <person name="Zhang T."/>
        </authorList>
    </citation>
    <scope>NUCLEOTIDE SEQUENCE</scope>
    <source>
        <strain evidence="16">HKST-UBA11</strain>
    </source>
</reference>
<evidence type="ECO:0000256" key="2">
    <source>
        <dbReference type="ARBA" id="ARBA00008533"/>
    </source>
</evidence>
<dbReference type="InterPro" id="IPR004807">
    <property type="entry name" value="UvrB"/>
</dbReference>
<evidence type="ECO:0000259" key="13">
    <source>
        <dbReference type="PROSITE" id="PS50151"/>
    </source>
</evidence>
<comment type="similarity">
    <text evidence="2 12">Belongs to the UvrB family.</text>
</comment>
<feature type="domain" description="Helicase C-terminal" evidence="15">
    <location>
        <begin position="465"/>
        <end position="627"/>
    </location>
</feature>
<keyword evidence="6 12" id="KW-0228">DNA excision</keyword>
<keyword evidence="4 12" id="KW-0547">Nucleotide-binding</keyword>
<feature type="short sequence motif" description="Beta-hairpin" evidence="12">
    <location>
        <begin position="91"/>
        <end position="114"/>
    </location>
</feature>
<dbReference type="InterPro" id="IPR036876">
    <property type="entry name" value="UVR_dom_sf"/>
</dbReference>
<dbReference type="PROSITE" id="PS51192">
    <property type="entry name" value="HELICASE_ATP_BIND_1"/>
    <property type="match status" value="1"/>
</dbReference>
<dbReference type="PANTHER" id="PTHR24029">
    <property type="entry name" value="UVRABC SYSTEM PROTEIN B"/>
    <property type="match status" value="1"/>
</dbReference>
<evidence type="ECO:0000256" key="4">
    <source>
        <dbReference type="ARBA" id="ARBA00022741"/>
    </source>
</evidence>
<sequence>MSPFKLHSKFKPSGDQPKAIEQLTIGVNEGITSQTLLGITGSGKTFTMANVIQNTGKPTLILSHNKTLAAQLFSEFKEFFPENHIEYFVSYYDYYQPEAYVPRKGLYIEKEVDINENIERYRSSATQALLTKKDVIVIATVSCIYGLGNPEDYLNLSRRIEKGQSYERGKLLRHLADLQYERRSNDLFTGTYRVRGDVIDINTPAQEEAIRLEYFGDDIESIKIVNTLTGEILDTPDEIMIFPAKAYVTPYEALKDAIPRIRHDLELEIRAFKKLGRDLEAARLEQRTNYDLEMLQETGYVSGIENYSRYIENRKPGTAPSTLLDYFPDNWLLMVDESHITAPQVRGMYRGDLSRKQNLVEHGFRMKSAFDNRPLKFEEFYNRINQAIYISATPADYELEETKNATKESDYNGIVEQIIRPTGLLDPNIDIRPSEPKYLEQLKSELQRCGYTEMGYTSKDSAVNQIDNLLEEISSQLEKNERTLVTTLTKRMAEDLSKFLLEKGIKTAYLHSDIDTIERVEILRDLRLGVYDVLVGINLLREGLDLPEVSLVVIIDADKEGFLRSETSLIQTIGRAARHQDGRVIMYADKVTRSMQVAIDTTLERREKQRKHNEKHGIVPETIIKEIKSQLEKKKDDEDEQTSKKEIDLLKKYELYPSMSKKEKSVYKNELKIQMHMYADMMEFERAAKIRDILADLDTK</sequence>
<gene>
    <name evidence="12" type="primary">uvrB</name>
    <name evidence="16" type="ORF">KC717_00135</name>
</gene>
<evidence type="ECO:0000256" key="3">
    <source>
        <dbReference type="ARBA" id="ARBA00022490"/>
    </source>
</evidence>
<dbReference type="InterPro" id="IPR041471">
    <property type="entry name" value="UvrB_inter"/>
</dbReference>
<dbReference type="GO" id="GO:0009381">
    <property type="term" value="F:excinuclease ABC activity"/>
    <property type="evidence" value="ECO:0007669"/>
    <property type="project" value="UniProtKB-UniRule"/>
</dbReference>
<dbReference type="InterPro" id="IPR006935">
    <property type="entry name" value="Helicase/UvrB_N"/>
</dbReference>
<evidence type="ECO:0000256" key="1">
    <source>
        <dbReference type="ARBA" id="ARBA00004496"/>
    </source>
</evidence>
<dbReference type="PROSITE" id="PS50151">
    <property type="entry name" value="UVR"/>
    <property type="match status" value="1"/>
</dbReference>
<dbReference type="SMART" id="SM00487">
    <property type="entry name" value="DEXDc"/>
    <property type="match status" value="1"/>
</dbReference>
<evidence type="ECO:0000256" key="6">
    <source>
        <dbReference type="ARBA" id="ARBA00022769"/>
    </source>
</evidence>
<comment type="caution">
    <text evidence="16">The sequence shown here is derived from an EMBL/GenBank/DDBJ whole genome shotgun (WGS) entry which is preliminary data.</text>
</comment>
<dbReference type="InterPro" id="IPR014001">
    <property type="entry name" value="Helicase_ATP-bd"/>
</dbReference>
<dbReference type="GO" id="GO:0009432">
    <property type="term" value="P:SOS response"/>
    <property type="evidence" value="ECO:0007669"/>
    <property type="project" value="UniProtKB-UniRule"/>
</dbReference>
<dbReference type="InterPro" id="IPR024759">
    <property type="entry name" value="UvrB_YAD/RRR_dom"/>
</dbReference>
<dbReference type="SUPFAM" id="SSF52540">
    <property type="entry name" value="P-loop containing nucleoside triphosphate hydrolases"/>
    <property type="match status" value="2"/>
</dbReference>
<evidence type="ECO:0000256" key="8">
    <source>
        <dbReference type="ARBA" id="ARBA00022881"/>
    </source>
</evidence>
<feature type="domain" description="UVR" evidence="13">
    <location>
        <begin position="665"/>
        <end position="700"/>
    </location>
</feature>
<keyword evidence="9 12" id="KW-0234">DNA repair</keyword>
<dbReference type="SMART" id="SM00490">
    <property type="entry name" value="HELICc"/>
    <property type="match status" value="1"/>
</dbReference>
<dbReference type="CDD" id="cd18790">
    <property type="entry name" value="SF2_C_UvrB"/>
    <property type="match status" value="1"/>
</dbReference>
<evidence type="ECO:0000256" key="5">
    <source>
        <dbReference type="ARBA" id="ARBA00022763"/>
    </source>
</evidence>
<dbReference type="GO" id="GO:0005737">
    <property type="term" value="C:cytoplasm"/>
    <property type="evidence" value="ECO:0007669"/>
    <property type="project" value="UniProtKB-SubCell"/>
</dbReference>
<dbReference type="Pfam" id="PF17757">
    <property type="entry name" value="UvrB_inter"/>
    <property type="match status" value="1"/>
</dbReference>
<comment type="domain">
    <text evidence="12">The beta-hairpin motif is involved in DNA binding.</text>
</comment>
<dbReference type="Gene3D" id="3.30.2060.10">
    <property type="entry name" value="Penicillin-binding protein 1b domain"/>
    <property type="match status" value="1"/>
</dbReference>
<evidence type="ECO:0000256" key="12">
    <source>
        <dbReference type="HAMAP-Rule" id="MF_00204"/>
    </source>
</evidence>
<dbReference type="Pfam" id="PF12344">
    <property type="entry name" value="UvrB"/>
    <property type="match status" value="1"/>
</dbReference>
<keyword evidence="7 12" id="KW-0067">ATP-binding</keyword>
<dbReference type="GO" id="GO:0003677">
    <property type="term" value="F:DNA binding"/>
    <property type="evidence" value="ECO:0007669"/>
    <property type="project" value="UniProtKB-UniRule"/>
</dbReference>
<evidence type="ECO:0000256" key="10">
    <source>
        <dbReference type="ARBA" id="ARBA00026033"/>
    </source>
</evidence>
<dbReference type="GO" id="GO:0006289">
    <property type="term" value="P:nucleotide-excision repair"/>
    <property type="evidence" value="ECO:0007669"/>
    <property type="project" value="UniProtKB-UniRule"/>
</dbReference>
<evidence type="ECO:0000256" key="7">
    <source>
        <dbReference type="ARBA" id="ARBA00022840"/>
    </source>
</evidence>
<dbReference type="Proteomes" id="UP000754563">
    <property type="component" value="Unassembled WGS sequence"/>
</dbReference>
<dbReference type="AlphaFoldDB" id="A0A955L7N4"/>
<dbReference type="GO" id="GO:0016887">
    <property type="term" value="F:ATP hydrolysis activity"/>
    <property type="evidence" value="ECO:0007669"/>
    <property type="project" value="InterPro"/>
</dbReference>
<comment type="subunit">
    <text evidence="10 12">Forms a heterotetramer with UvrA during the search for lesions. Interacts with UvrC in an incision complex.</text>
</comment>
<dbReference type="EMBL" id="JAGQLH010000001">
    <property type="protein sequence ID" value="MCA9385034.1"/>
    <property type="molecule type" value="Genomic_DNA"/>
</dbReference>
<feature type="binding site" evidence="12">
    <location>
        <begin position="38"/>
        <end position="45"/>
    </location>
    <ligand>
        <name>ATP</name>
        <dbReference type="ChEBI" id="CHEBI:30616"/>
    </ligand>
</feature>
<keyword evidence="8 12" id="KW-0267">Excision nuclease</keyword>
<dbReference type="Pfam" id="PF00271">
    <property type="entry name" value="Helicase_C"/>
    <property type="match status" value="1"/>
</dbReference>
<dbReference type="CDD" id="cd17916">
    <property type="entry name" value="DEXHc_UvrB"/>
    <property type="match status" value="1"/>
</dbReference>
<dbReference type="InterPro" id="IPR001650">
    <property type="entry name" value="Helicase_C-like"/>
</dbReference>
<keyword evidence="3 12" id="KW-0963">Cytoplasm</keyword>
<dbReference type="Pfam" id="PF04851">
    <property type="entry name" value="ResIII"/>
    <property type="match status" value="1"/>
</dbReference>
<keyword evidence="5 12" id="KW-0227">DNA damage</keyword>
<proteinExistence type="inferred from homology"/>
<dbReference type="InterPro" id="IPR001943">
    <property type="entry name" value="UVR_dom"/>
</dbReference>
<evidence type="ECO:0000256" key="9">
    <source>
        <dbReference type="ARBA" id="ARBA00023204"/>
    </source>
</evidence>
<evidence type="ECO:0000313" key="16">
    <source>
        <dbReference type="EMBL" id="MCA9385034.1"/>
    </source>
</evidence>
<reference evidence="16" key="2">
    <citation type="journal article" date="2021" name="Microbiome">
        <title>Successional dynamics and alternative stable states in a saline activated sludge microbial community over 9 years.</title>
        <authorList>
            <person name="Wang Y."/>
            <person name="Ye J."/>
            <person name="Ju F."/>
            <person name="Liu L."/>
            <person name="Boyd J.A."/>
            <person name="Deng Y."/>
            <person name="Parks D.H."/>
            <person name="Jiang X."/>
            <person name="Yin X."/>
            <person name="Woodcroft B.J."/>
            <person name="Tyson G.W."/>
            <person name="Hugenholtz P."/>
            <person name="Polz M.F."/>
            <person name="Zhang T."/>
        </authorList>
    </citation>
    <scope>NUCLEOTIDE SEQUENCE</scope>
    <source>
        <strain evidence="16">HKST-UBA11</strain>
    </source>
</reference>
<dbReference type="GO" id="GO:0005524">
    <property type="term" value="F:ATP binding"/>
    <property type="evidence" value="ECO:0007669"/>
    <property type="project" value="UniProtKB-UniRule"/>
</dbReference>
<dbReference type="Gene3D" id="3.40.50.300">
    <property type="entry name" value="P-loop containing nucleotide triphosphate hydrolases"/>
    <property type="match status" value="3"/>
</dbReference>
<protein>
    <recommendedName>
        <fullName evidence="11 12">UvrABC system protein B</fullName>
        <shortName evidence="12">Protein UvrB</shortName>
    </recommendedName>
    <alternativeName>
        <fullName evidence="12">Excinuclease ABC subunit B</fullName>
    </alternativeName>
</protein>
<evidence type="ECO:0000256" key="11">
    <source>
        <dbReference type="ARBA" id="ARBA00029504"/>
    </source>
</evidence>
<dbReference type="PANTHER" id="PTHR24029:SF0">
    <property type="entry name" value="UVRABC SYSTEM PROTEIN B"/>
    <property type="match status" value="1"/>
</dbReference>
<accession>A0A955L7N4</accession>
<dbReference type="HAMAP" id="MF_00204">
    <property type="entry name" value="UvrB"/>
    <property type="match status" value="1"/>
</dbReference>
<dbReference type="SUPFAM" id="SSF46600">
    <property type="entry name" value="C-terminal UvrC-binding domain of UvrB"/>
    <property type="match status" value="1"/>
</dbReference>
<keyword evidence="12" id="KW-0742">SOS response</keyword>
<dbReference type="Gene3D" id="4.10.860.10">
    <property type="entry name" value="UVR domain"/>
    <property type="match status" value="1"/>
</dbReference>
<dbReference type="InterPro" id="IPR027417">
    <property type="entry name" value="P-loop_NTPase"/>
</dbReference>
<comment type="function">
    <text evidence="12">The UvrABC repair system catalyzes the recognition and processing of DNA lesions. A damage recognition complex composed of 2 UvrA and 2 UvrB subunits scans DNA for abnormalities. Upon binding of the UvrA(2)B(2) complex to a putative damaged site, the DNA wraps around one UvrB monomer. DNA wrap is dependent on ATP binding by UvrB and probably causes local melting of the DNA helix, facilitating insertion of UvrB beta-hairpin between the DNA strands. Then UvrB probes one DNA strand for the presence of a lesion. If a lesion is found the UvrA subunits dissociate and the UvrB-DNA preincision complex is formed. This complex is subsequently bound by UvrC and the second UvrB is released. If no lesion is found, the DNA wraps around the other UvrB subunit that will check the other stand for damage.</text>
</comment>
<dbReference type="PROSITE" id="PS51194">
    <property type="entry name" value="HELICASE_CTER"/>
    <property type="match status" value="1"/>
</dbReference>
<name>A0A955L7N4_9BACT</name>
<dbReference type="GO" id="GO:0009380">
    <property type="term" value="C:excinuclease repair complex"/>
    <property type="evidence" value="ECO:0007669"/>
    <property type="project" value="InterPro"/>
</dbReference>
<evidence type="ECO:0000259" key="14">
    <source>
        <dbReference type="PROSITE" id="PS51192"/>
    </source>
</evidence>
<evidence type="ECO:0000259" key="15">
    <source>
        <dbReference type="PROSITE" id="PS51194"/>
    </source>
</evidence>
<organism evidence="16 17">
    <name type="scientific">Candidatus Dojkabacteria bacterium</name>
    <dbReference type="NCBI Taxonomy" id="2099670"/>
    <lineage>
        <taxon>Bacteria</taxon>
        <taxon>Candidatus Dojkabacteria</taxon>
    </lineage>
</organism>
<evidence type="ECO:0000313" key="17">
    <source>
        <dbReference type="Proteomes" id="UP000754563"/>
    </source>
</evidence>
<comment type="subcellular location">
    <subcellularLocation>
        <location evidence="1 12">Cytoplasm</location>
    </subcellularLocation>
</comment>
<feature type="domain" description="Helicase ATP-binding" evidence="14">
    <location>
        <begin position="25"/>
        <end position="191"/>
    </location>
</feature>